<dbReference type="InterPro" id="IPR012674">
    <property type="entry name" value="Calycin"/>
</dbReference>
<proteinExistence type="predicted"/>
<protein>
    <submittedName>
        <fullName evidence="3">Protein MoaF</fullName>
    </submittedName>
</protein>
<evidence type="ECO:0000259" key="1">
    <source>
        <dbReference type="Pfam" id="PF10703"/>
    </source>
</evidence>
<name>A0A2C9EN27_PSEPH</name>
<feature type="domain" description="MoaF C-terminal" evidence="2">
    <location>
        <begin position="175"/>
        <end position="288"/>
    </location>
</feature>
<dbReference type="Proteomes" id="UP000013940">
    <property type="component" value="Chromosome"/>
</dbReference>
<feature type="domain" description="Molybdenum cofactor biosynthesis protein F N-terminal" evidence="1">
    <location>
        <begin position="26"/>
        <end position="133"/>
    </location>
</feature>
<dbReference type="eggNOG" id="ENOG502ZAQM">
    <property type="taxonomic scope" value="Bacteria"/>
</dbReference>
<evidence type="ECO:0000259" key="2">
    <source>
        <dbReference type="Pfam" id="PF17409"/>
    </source>
</evidence>
<dbReference type="HOGENOM" id="CLU_054159_0_0_6"/>
<evidence type="ECO:0000313" key="4">
    <source>
        <dbReference type="Proteomes" id="UP000013940"/>
    </source>
</evidence>
<dbReference type="InterPro" id="IPR035348">
    <property type="entry name" value="MoaF_C"/>
</dbReference>
<dbReference type="KEGG" id="pprc:PFLCHA0_c32510"/>
<dbReference type="Pfam" id="PF17409">
    <property type="entry name" value="MoaF_C"/>
    <property type="match status" value="1"/>
</dbReference>
<dbReference type="Pfam" id="PF10703">
    <property type="entry name" value="MoaF"/>
    <property type="match status" value="1"/>
</dbReference>
<dbReference type="InterPro" id="IPR024724">
    <property type="entry name" value="MoaF_N"/>
</dbReference>
<accession>A0A2C9EN27</accession>
<sequence>MGNPGLAAEHAALLADKSLAMNPQPEWITVGALADGFAEDNHILPAVDDLAGRHLTLHFDNHWQIEHHFAAHTLRWNNVGEAAGAELPYRATCLRPGIYLVDFLKHEQGQIHSVSLVLDLEQQCFSAVIGQMPSQAESSVDLFSRALAGGELTSVKAQFLHGAIDTPVTASTPRHEPTDELVGLRNRYIYSASEAYEHIYLNANFYSWQCLRGVEQGLADTDRCHYYKIAEQLYLFVWREKIVPTLGLVLIDLKAGRSDGKIFGYQGADFSSAANFPVGALAEVLNRTRHR</sequence>
<reference evidence="4" key="1">
    <citation type="journal article" date="2014" name="Genome Announc.">
        <title>Full-genome sequence of the plant growth-promoting bacterium Pseudomonas protegens CHA0.</title>
        <authorList>
            <person name="Jousset A."/>
            <person name="Schuldes J."/>
            <person name="Keel C."/>
            <person name="Maurhofer M."/>
            <person name="Daniel R."/>
            <person name="Scheu S."/>
            <person name="Thuermer A."/>
        </authorList>
    </citation>
    <scope>NUCLEOTIDE SEQUENCE [LARGE SCALE GENOMIC DNA]</scope>
    <source>
        <strain evidence="4">DSM 19095 / LMG 27888 / CFBP 6595 / CHA0</strain>
    </source>
</reference>
<dbReference type="AlphaFoldDB" id="A0A2C9EN27"/>
<organism evidence="3 4">
    <name type="scientific">Pseudomonas protegens (strain DSM 19095 / LMG 27888 / CFBP 6595 / CHA0)</name>
    <dbReference type="NCBI Taxonomy" id="1124983"/>
    <lineage>
        <taxon>Bacteria</taxon>
        <taxon>Pseudomonadati</taxon>
        <taxon>Pseudomonadota</taxon>
        <taxon>Gammaproteobacteria</taxon>
        <taxon>Pseudomonadales</taxon>
        <taxon>Pseudomonadaceae</taxon>
        <taxon>Pseudomonas</taxon>
    </lineage>
</organism>
<dbReference type="EMBL" id="CP003190">
    <property type="protein sequence ID" value="AGL85021.1"/>
    <property type="molecule type" value="Genomic_DNA"/>
</dbReference>
<evidence type="ECO:0000313" key="3">
    <source>
        <dbReference type="EMBL" id="AGL85021.1"/>
    </source>
</evidence>
<gene>
    <name evidence="3" type="primary">moaF</name>
    <name evidence="3" type="ORF">PFLCHA0_c32510</name>
</gene>
<dbReference type="Gene3D" id="2.40.128.20">
    <property type="match status" value="2"/>
</dbReference>